<protein>
    <submittedName>
        <fullName evidence="4">Unannotated protein</fullName>
    </submittedName>
</protein>
<dbReference type="EMBL" id="CAEZYK010000095">
    <property type="protein sequence ID" value="CAB4731866.1"/>
    <property type="molecule type" value="Genomic_DNA"/>
</dbReference>
<evidence type="ECO:0000313" key="5">
    <source>
        <dbReference type="EMBL" id="CAB5014396.1"/>
    </source>
</evidence>
<evidence type="ECO:0000313" key="2">
    <source>
        <dbReference type="EMBL" id="CAB4731866.1"/>
    </source>
</evidence>
<proteinExistence type="predicted"/>
<evidence type="ECO:0000256" key="1">
    <source>
        <dbReference type="SAM" id="MobiDB-lite"/>
    </source>
</evidence>
<name>A0A6J7LNU6_9ZZZZ</name>
<organism evidence="4">
    <name type="scientific">freshwater metagenome</name>
    <dbReference type="NCBI Taxonomy" id="449393"/>
    <lineage>
        <taxon>unclassified sequences</taxon>
        <taxon>metagenomes</taxon>
        <taxon>ecological metagenomes</taxon>
    </lineage>
</organism>
<dbReference type="AlphaFoldDB" id="A0A6J7LNU6"/>
<dbReference type="EMBL" id="CAFBOF010000002">
    <property type="protein sequence ID" value="CAB4969002.1"/>
    <property type="molecule type" value="Genomic_DNA"/>
</dbReference>
<dbReference type="EMBL" id="CAFBMM010000008">
    <property type="protein sequence ID" value="CAB4898755.1"/>
    <property type="molecule type" value="Genomic_DNA"/>
</dbReference>
<reference evidence="4" key="1">
    <citation type="submission" date="2020-05" db="EMBL/GenBank/DDBJ databases">
        <authorList>
            <person name="Chiriac C."/>
            <person name="Salcher M."/>
            <person name="Ghai R."/>
            <person name="Kavagutti S V."/>
        </authorList>
    </citation>
    <scope>NUCLEOTIDE SEQUENCE</scope>
</reference>
<accession>A0A6J7LNU6</accession>
<evidence type="ECO:0000313" key="4">
    <source>
        <dbReference type="EMBL" id="CAB4969002.1"/>
    </source>
</evidence>
<sequence>MARKGRARRFREARELKKGYDDGLFDESGRSLAEAEAGDPEPNWRDENNDLPTDWDDDDPLLLDQGGRPPK</sequence>
<dbReference type="EMBL" id="CAFBPQ010000003">
    <property type="protein sequence ID" value="CAB5014396.1"/>
    <property type="molecule type" value="Genomic_DNA"/>
</dbReference>
<feature type="region of interest" description="Disordered" evidence="1">
    <location>
        <begin position="18"/>
        <end position="71"/>
    </location>
</feature>
<gene>
    <name evidence="2" type="ORF">UFOPK2683_01335</name>
    <name evidence="3" type="ORF">UFOPK3605_00362</name>
    <name evidence="4" type="ORF">UFOPK3897_00187</name>
    <name evidence="5" type="ORF">UFOPK4121_00240</name>
</gene>
<evidence type="ECO:0000313" key="3">
    <source>
        <dbReference type="EMBL" id="CAB4898755.1"/>
    </source>
</evidence>